<dbReference type="OrthoDB" id="5963193at2759"/>
<dbReference type="PANTHER" id="PTHR10383:SF48">
    <property type="entry name" value="SERINE INCORPORATOR 1-LIKE"/>
    <property type="match status" value="1"/>
</dbReference>
<keyword evidence="5 6" id="KW-0472">Membrane</keyword>
<protein>
    <submittedName>
        <fullName evidence="8">Uncharacterized protein</fullName>
    </submittedName>
</protein>
<organism evidence="8 9">
    <name type="scientific">Oikopleura dioica</name>
    <name type="common">Tunicate</name>
    <dbReference type="NCBI Taxonomy" id="34765"/>
    <lineage>
        <taxon>Eukaryota</taxon>
        <taxon>Metazoa</taxon>
        <taxon>Chordata</taxon>
        <taxon>Tunicata</taxon>
        <taxon>Appendicularia</taxon>
        <taxon>Copelata</taxon>
        <taxon>Oikopleuridae</taxon>
        <taxon>Oikopleura</taxon>
    </lineage>
</organism>
<keyword evidence="4 6" id="KW-1133">Transmembrane helix</keyword>
<dbReference type="AlphaFoldDB" id="E4XZ60"/>
<evidence type="ECO:0000256" key="3">
    <source>
        <dbReference type="ARBA" id="ARBA00022692"/>
    </source>
</evidence>
<evidence type="ECO:0000256" key="7">
    <source>
        <dbReference type="SAM" id="SignalP"/>
    </source>
</evidence>
<reference evidence="8 9" key="1">
    <citation type="journal article" date="2010" name="Science">
        <title>Plasticity of animal genome architecture unmasked by rapid evolution of a pelagic tunicate.</title>
        <authorList>
            <person name="Denoeud F."/>
            <person name="Henriet S."/>
            <person name="Mungpakdee S."/>
            <person name="Aury J.M."/>
            <person name="Da Silva C."/>
            <person name="Brinkmann H."/>
            <person name="Mikhaleva J."/>
            <person name="Olsen L.C."/>
            <person name="Jubin C."/>
            <person name="Canestro C."/>
            <person name="Bouquet J.M."/>
            <person name="Danks G."/>
            <person name="Poulain J."/>
            <person name="Campsteijn C."/>
            <person name="Adamski M."/>
            <person name="Cross I."/>
            <person name="Yadetie F."/>
            <person name="Muffato M."/>
            <person name="Louis A."/>
            <person name="Butcher S."/>
            <person name="Tsagkogeorga G."/>
            <person name="Konrad A."/>
            <person name="Singh S."/>
            <person name="Jensen M.F."/>
            <person name="Cong E.H."/>
            <person name="Eikeseth-Otteraa H."/>
            <person name="Noel B."/>
            <person name="Anthouard V."/>
            <person name="Porcel B.M."/>
            <person name="Kachouri-Lafond R."/>
            <person name="Nishino A."/>
            <person name="Ugolini M."/>
            <person name="Chourrout P."/>
            <person name="Nishida H."/>
            <person name="Aasland R."/>
            <person name="Huzurbazar S."/>
            <person name="Westhof E."/>
            <person name="Delsuc F."/>
            <person name="Lehrach H."/>
            <person name="Reinhardt R."/>
            <person name="Weissenbach J."/>
            <person name="Roy S.W."/>
            <person name="Artiguenave F."/>
            <person name="Postlethwait J.H."/>
            <person name="Manak J.R."/>
            <person name="Thompson E.M."/>
            <person name="Jaillon O."/>
            <person name="Du Pasquier L."/>
            <person name="Boudinot P."/>
            <person name="Liberles D.A."/>
            <person name="Volff J.N."/>
            <person name="Philippe H."/>
            <person name="Lenhard B."/>
            <person name="Roest Crollius H."/>
            <person name="Wincker P."/>
            <person name="Chourrout D."/>
        </authorList>
    </citation>
    <scope>NUCLEOTIDE SEQUENCE [LARGE SCALE GENOMIC DNA]</scope>
</reference>
<keyword evidence="9" id="KW-1185">Reference proteome</keyword>
<feature type="chain" id="PRO_5003193344" evidence="7">
    <location>
        <begin position="18"/>
        <end position="460"/>
    </location>
</feature>
<comment type="similarity">
    <text evidence="2">Belongs to the TDE1 family.</text>
</comment>
<feature type="transmembrane region" description="Helical" evidence="6">
    <location>
        <begin position="87"/>
        <end position="109"/>
    </location>
</feature>
<evidence type="ECO:0000256" key="5">
    <source>
        <dbReference type="ARBA" id="ARBA00023136"/>
    </source>
</evidence>
<comment type="subcellular location">
    <subcellularLocation>
        <location evidence="1">Membrane</location>
        <topology evidence="1">Multi-pass membrane protein</topology>
    </subcellularLocation>
</comment>
<dbReference type="GO" id="GO:0016020">
    <property type="term" value="C:membrane"/>
    <property type="evidence" value="ECO:0007669"/>
    <property type="project" value="UniProtKB-SubCell"/>
</dbReference>
<evidence type="ECO:0000256" key="1">
    <source>
        <dbReference type="ARBA" id="ARBA00004141"/>
    </source>
</evidence>
<accession>E4XZ60</accession>
<dbReference type="EMBL" id="FN653377">
    <property type="protein sequence ID" value="CBY14922.1"/>
    <property type="molecule type" value="Genomic_DNA"/>
</dbReference>
<feature type="transmembrane region" description="Helical" evidence="6">
    <location>
        <begin position="263"/>
        <end position="283"/>
    </location>
</feature>
<name>E4XZ60_OIKDI</name>
<evidence type="ECO:0000256" key="4">
    <source>
        <dbReference type="ARBA" id="ARBA00022989"/>
    </source>
</evidence>
<feature type="transmembrane region" description="Helical" evidence="6">
    <location>
        <begin position="170"/>
        <end position="194"/>
    </location>
</feature>
<dbReference type="InParanoid" id="E4XZ60"/>
<evidence type="ECO:0000256" key="6">
    <source>
        <dbReference type="SAM" id="Phobius"/>
    </source>
</evidence>
<evidence type="ECO:0000313" key="8">
    <source>
        <dbReference type="EMBL" id="CBY14922.1"/>
    </source>
</evidence>
<evidence type="ECO:0000313" key="9">
    <source>
        <dbReference type="Proteomes" id="UP000001307"/>
    </source>
</evidence>
<feature type="signal peptide" evidence="7">
    <location>
        <begin position="1"/>
        <end position="17"/>
    </location>
</feature>
<dbReference type="Pfam" id="PF03348">
    <property type="entry name" value="Serinc"/>
    <property type="match status" value="2"/>
</dbReference>
<sequence length="460" mass="52253">MYSILLILFTVLATVLSSSKVVELVKNEPFFEKFCDSETTGQITCEQIFSTTGVYIIFLSLGMFFFTLMLLTIGIKNSSQARASIHNGFWFWKLVVVTGIIVGMGYVMFYHFEDKKDAVDMFLEVWMWIGVATGSLFILWQMIVFVNFASQWSESWEQAATKASSTCWKVSWYSLIWLLSGLILAVTAFCFYLMGVIFVDTPSGATEAKLDISESIQEWQIDISNCEINKWFIIASGIACVFLLLISLLPCGSRAPRRNSTRGVLQSALIIGYIMYLTFSSVYSQAAVKFDPKNQNRQILTTVSPNENKTCYERCMYIPPIFGPFNISNFPAAFQETIAEINAPCNLQNQSGQNQLAMIFNYFVIALTLFLAIYAAMNSSQITGETKIEAPMFCFCYGETEIPKMQKMRLDGQKIIPDDRKRVTYSYWAFHLIFIGASMFLMMTITNWFVPQNNLESVFA</sequence>
<feature type="transmembrane region" description="Helical" evidence="6">
    <location>
        <begin position="54"/>
        <end position="75"/>
    </location>
</feature>
<keyword evidence="3 6" id="KW-0812">Transmembrane</keyword>
<feature type="transmembrane region" description="Helical" evidence="6">
    <location>
        <begin position="125"/>
        <end position="149"/>
    </location>
</feature>
<dbReference type="PANTHER" id="PTHR10383">
    <property type="entry name" value="SERINE INCORPORATOR"/>
    <property type="match status" value="1"/>
</dbReference>
<feature type="transmembrane region" description="Helical" evidence="6">
    <location>
        <begin position="428"/>
        <end position="450"/>
    </location>
</feature>
<evidence type="ECO:0000256" key="2">
    <source>
        <dbReference type="ARBA" id="ARBA00006665"/>
    </source>
</evidence>
<gene>
    <name evidence="8" type="ORF">GSOID_T00010016001</name>
</gene>
<feature type="transmembrane region" description="Helical" evidence="6">
    <location>
        <begin position="356"/>
        <end position="377"/>
    </location>
</feature>
<dbReference type="Proteomes" id="UP000001307">
    <property type="component" value="Unassembled WGS sequence"/>
</dbReference>
<feature type="transmembrane region" description="Helical" evidence="6">
    <location>
        <begin position="231"/>
        <end position="251"/>
    </location>
</feature>
<proteinExistence type="inferred from homology"/>
<dbReference type="InterPro" id="IPR005016">
    <property type="entry name" value="TDE1/TMS"/>
</dbReference>
<keyword evidence="7" id="KW-0732">Signal</keyword>